<dbReference type="AlphaFoldDB" id="A0A1I6AIY0"/>
<dbReference type="STRING" id="93684.SAMN05421853_1213"/>
<dbReference type="RefSeq" id="WP_093015737.1">
    <property type="nucleotide sequence ID" value="NZ_FOXV01000021.1"/>
</dbReference>
<gene>
    <name evidence="1" type="ORF">SAMN05421853_1213</name>
</gene>
<dbReference type="Proteomes" id="UP000243106">
    <property type="component" value="Unassembled WGS sequence"/>
</dbReference>
<dbReference type="EMBL" id="FOXV01000021">
    <property type="protein sequence ID" value="SFQ68447.1"/>
    <property type="molecule type" value="Genomic_DNA"/>
</dbReference>
<accession>A0A1I6AIY0</accession>
<reference evidence="2" key="1">
    <citation type="submission" date="2016-10" db="EMBL/GenBank/DDBJ databases">
        <authorList>
            <person name="Varghese N."/>
            <person name="Submissions S."/>
        </authorList>
    </citation>
    <scope>NUCLEOTIDE SEQUENCE [LARGE SCALE GENOMIC DNA]</scope>
    <source>
        <strain evidence="2">JCM 10271</strain>
    </source>
</reference>
<evidence type="ECO:0000313" key="2">
    <source>
        <dbReference type="Proteomes" id="UP000243106"/>
    </source>
</evidence>
<keyword evidence="2" id="KW-1185">Reference proteome</keyword>
<organism evidence="1 2">
    <name type="scientific">Roseivivax halotolerans</name>
    <dbReference type="NCBI Taxonomy" id="93684"/>
    <lineage>
        <taxon>Bacteria</taxon>
        <taxon>Pseudomonadati</taxon>
        <taxon>Pseudomonadota</taxon>
        <taxon>Alphaproteobacteria</taxon>
        <taxon>Rhodobacterales</taxon>
        <taxon>Roseobacteraceae</taxon>
        <taxon>Roseivivax</taxon>
    </lineage>
</organism>
<proteinExistence type="predicted"/>
<protein>
    <submittedName>
        <fullName evidence="1">Uncharacterized protein</fullName>
    </submittedName>
</protein>
<sequence length="74" mass="8185">MSSAAMFSISAEDEGRNLGTVYSTSPDTLREFGAAYMRDPKTHGEVTLKDPDGRAIATFDLWQNRWAETAEAIE</sequence>
<name>A0A1I6AIY0_9RHOB</name>
<evidence type="ECO:0000313" key="1">
    <source>
        <dbReference type="EMBL" id="SFQ68447.1"/>
    </source>
</evidence>